<accession>A0A9X1G0Z6</accession>
<keyword evidence="1" id="KW-0812">Transmembrane</keyword>
<dbReference type="AlphaFoldDB" id="A0A9X1G0Z6"/>
<reference evidence="2" key="1">
    <citation type="submission" date="2021-07" db="EMBL/GenBank/DDBJ databases">
        <title>Roseobacter insulae sp. nov., isolated from a tidal flat.</title>
        <authorList>
            <person name="Park S."/>
            <person name="Yoon J.-H."/>
        </authorList>
    </citation>
    <scope>NUCLEOTIDE SEQUENCE</scope>
    <source>
        <strain evidence="2">YSTF-M11</strain>
    </source>
</reference>
<feature type="transmembrane region" description="Helical" evidence="1">
    <location>
        <begin position="55"/>
        <end position="78"/>
    </location>
</feature>
<protein>
    <submittedName>
        <fullName evidence="2">DUF3307 domain-containing protein</fullName>
    </submittedName>
</protein>
<sequence length="131" mass="14918">MVASYSTLLILLCLFQIKHMLADYFLQTKIMLDGRDQYLHLGRFLHAGVHALGSLIAFLLLGTPIGFILPVVLLEWAVHFHIDWWKGRHTADQQLTPADAAYWRASGVDQALHQLTYVGMIWLWLMATQTG</sequence>
<organism evidence="2 3">
    <name type="scientific">Roseobacter insulae</name>
    <dbReference type="NCBI Taxonomy" id="2859783"/>
    <lineage>
        <taxon>Bacteria</taxon>
        <taxon>Pseudomonadati</taxon>
        <taxon>Pseudomonadota</taxon>
        <taxon>Alphaproteobacteria</taxon>
        <taxon>Rhodobacterales</taxon>
        <taxon>Roseobacteraceae</taxon>
        <taxon>Roseobacter</taxon>
    </lineage>
</organism>
<evidence type="ECO:0000313" key="3">
    <source>
        <dbReference type="Proteomes" id="UP001138661"/>
    </source>
</evidence>
<evidence type="ECO:0000313" key="2">
    <source>
        <dbReference type="EMBL" id="MBW4710680.1"/>
    </source>
</evidence>
<dbReference type="RefSeq" id="WP_219507722.1">
    <property type="nucleotide sequence ID" value="NZ_JAHXDN010000010.1"/>
</dbReference>
<dbReference type="EMBL" id="JAHXDN010000010">
    <property type="protein sequence ID" value="MBW4710680.1"/>
    <property type="molecule type" value="Genomic_DNA"/>
</dbReference>
<keyword evidence="1" id="KW-0472">Membrane</keyword>
<keyword evidence="1" id="KW-1133">Transmembrane helix</keyword>
<comment type="caution">
    <text evidence="2">The sequence shown here is derived from an EMBL/GenBank/DDBJ whole genome shotgun (WGS) entry which is preliminary data.</text>
</comment>
<dbReference type="Pfam" id="PF11750">
    <property type="entry name" value="DUF3307"/>
    <property type="match status" value="1"/>
</dbReference>
<evidence type="ECO:0000256" key="1">
    <source>
        <dbReference type="SAM" id="Phobius"/>
    </source>
</evidence>
<dbReference type="Proteomes" id="UP001138661">
    <property type="component" value="Unassembled WGS sequence"/>
</dbReference>
<proteinExistence type="predicted"/>
<keyword evidence="3" id="KW-1185">Reference proteome</keyword>
<gene>
    <name evidence="2" type="ORF">KX928_23060</name>
</gene>
<name>A0A9X1G0Z6_9RHOB</name>
<dbReference type="InterPro" id="IPR021737">
    <property type="entry name" value="Phage_phiKZ_Orf197"/>
</dbReference>